<dbReference type="AlphaFoldDB" id="A0AA35XZ10"/>
<feature type="region of interest" description="Disordered" evidence="1">
    <location>
        <begin position="130"/>
        <end position="154"/>
    </location>
</feature>
<evidence type="ECO:0008006" key="4">
    <source>
        <dbReference type="Google" id="ProtNLM"/>
    </source>
</evidence>
<evidence type="ECO:0000313" key="2">
    <source>
        <dbReference type="EMBL" id="CAI8742859.1"/>
    </source>
</evidence>
<accession>A0AA35XZ10</accession>
<sequence>MILLQEFDYYDGSEKTLYLTYGAGYDNDAGIFYRPAIIQPANYSRDASLLQFGGRTSSSYGETTIANGDGYFDYLNGAYFEGREMRMYTLEDGQPYSSRVLVMRAIIDAVDWKMSEISFRLTDNSKSLDKPLQPNKYGGTNALPNGIDGTPDDIKGQSKPRIYGRISLMGGVEVNTSKLIFQVNDRAVAQIINVFDKGAYLTRDGSTYANQTAMETTAPASGAFKACPSIGCFRTGSTPFGAVSICVAESFVHTEISAAGVIKRVLDDMAISASAYSLQDFADLDGKNCGPVGVIVQDQETAWSVIERIAASVGAWVGFDALNVFRVARLDAPTGSYSVVIDDTVIDSITKPVPAVAPAWKMTLEGDTNYLVQDKNALAGIVPTARAAWFEAATRSASASDTSVKTIRINSQDYTASSVQVSVSQLQAEATRRLNLLKNRLDVVTVTLRDSPTSWLGQVDIGTEVLLQTRWYGYDAGRPMIVTGLRTNFLRNQLDLTLMG</sequence>
<dbReference type="RefSeq" id="WP_282213526.1">
    <property type="nucleotide sequence ID" value="NZ_OX458332.1"/>
</dbReference>
<dbReference type="Proteomes" id="UP001158598">
    <property type="component" value="Chromosome"/>
</dbReference>
<organism evidence="2 3">
    <name type="scientific">Methylococcus capsulatus</name>
    <dbReference type="NCBI Taxonomy" id="414"/>
    <lineage>
        <taxon>Bacteria</taxon>
        <taxon>Pseudomonadati</taxon>
        <taxon>Pseudomonadota</taxon>
        <taxon>Gammaproteobacteria</taxon>
        <taxon>Methylococcales</taxon>
        <taxon>Methylococcaceae</taxon>
        <taxon>Methylococcus</taxon>
    </lineage>
</organism>
<evidence type="ECO:0000313" key="3">
    <source>
        <dbReference type="Proteomes" id="UP001158598"/>
    </source>
</evidence>
<gene>
    <name evidence="2" type="ORF">MCNOR_0496</name>
</gene>
<reference evidence="2" key="1">
    <citation type="submission" date="2023-03" db="EMBL/GenBank/DDBJ databases">
        <authorList>
            <person name="Pearce D."/>
        </authorList>
    </citation>
    <scope>NUCLEOTIDE SEQUENCE</scope>
    <source>
        <strain evidence="2">Mc</strain>
    </source>
</reference>
<name>A0AA35XZ10_METCP</name>
<dbReference type="EMBL" id="OX458332">
    <property type="protein sequence ID" value="CAI8742859.1"/>
    <property type="molecule type" value="Genomic_DNA"/>
</dbReference>
<evidence type="ECO:0000256" key="1">
    <source>
        <dbReference type="SAM" id="MobiDB-lite"/>
    </source>
</evidence>
<protein>
    <recommendedName>
        <fullName evidence="4">Tail protein</fullName>
    </recommendedName>
</protein>
<proteinExistence type="predicted"/>